<comment type="subcellular location">
    <subcellularLocation>
        <location evidence="1">Membrane</location>
        <topology evidence="1">Multi-pass membrane protein</topology>
    </subcellularLocation>
</comment>
<accession>C0STV4</accession>
<feature type="transmembrane region" description="Helical" evidence="8">
    <location>
        <begin position="60"/>
        <end position="80"/>
    </location>
</feature>
<keyword evidence="6 8" id="KW-0472">Membrane</keyword>
<dbReference type="PROSITE" id="PS00221">
    <property type="entry name" value="MIP"/>
    <property type="match status" value="1"/>
</dbReference>
<organism evidence="9">
    <name type="scientific">Grapholita molesta</name>
    <name type="common">Oriental fruit moth</name>
    <name type="synonym">Cydia molesta</name>
    <dbReference type="NCBI Taxonomy" id="192188"/>
    <lineage>
        <taxon>Eukaryota</taxon>
        <taxon>Metazoa</taxon>
        <taxon>Ecdysozoa</taxon>
        <taxon>Arthropoda</taxon>
        <taxon>Hexapoda</taxon>
        <taxon>Insecta</taxon>
        <taxon>Pterygota</taxon>
        <taxon>Neoptera</taxon>
        <taxon>Endopterygota</taxon>
        <taxon>Lepidoptera</taxon>
        <taxon>Glossata</taxon>
        <taxon>Ditrysia</taxon>
        <taxon>Tortricoidea</taxon>
        <taxon>Tortricidae</taxon>
        <taxon>Olethreutinae</taxon>
        <taxon>Grapholitini</taxon>
        <taxon>Grapholita</taxon>
    </lineage>
</organism>
<dbReference type="PANTHER" id="PTHR19139">
    <property type="entry name" value="AQUAPORIN TRANSPORTER"/>
    <property type="match status" value="1"/>
</dbReference>
<dbReference type="AlphaFoldDB" id="C0STV4"/>
<evidence type="ECO:0000256" key="7">
    <source>
        <dbReference type="RuleBase" id="RU000477"/>
    </source>
</evidence>
<feature type="transmembrane region" description="Helical" evidence="8">
    <location>
        <begin position="183"/>
        <end position="201"/>
    </location>
</feature>
<name>C0STV4_GRAMO</name>
<gene>
    <name evidence="9" type="primary">aqp</name>
</gene>
<keyword evidence="4 7" id="KW-0812">Transmembrane</keyword>
<protein>
    <submittedName>
        <fullName evidence="9">Aquaporin AQP-Gra2</fullName>
    </submittedName>
</protein>
<dbReference type="EMBL" id="AB469883">
    <property type="protein sequence ID" value="BAH47555.1"/>
    <property type="molecule type" value="mRNA"/>
</dbReference>
<evidence type="ECO:0000256" key="3">
    <source>
        <dbReference type="ARBA" id="ARBA00022448"/>
    </source>
</evidence>
<proteinExistence type="evidence at transcript level"/>
<evidence type="ECO:0000256" key="2">
    <source>
        <dbReference type="ARBA" id="ARBA00006175"/>
    </source>
</evidence>
<comment type="similarity">
    <text evidence="2 7">Belongs to the MIP/aquaporin (TC 1.A.8) family.</text>
</comment>
<feature type="transmembrane region" description="Helical" evidence="8">
    <location>
        <begin position="21"/>
        <end position="40"/>
    </location>
</feature>
<dbReference type="PANTHER" id="PTHR19139:SF270">
    <property type="entry name" value="ENTOMOGLYCEROPORIN 1-RELATED"/>
    <property type="match status" value="1"/>
</dbReference>
<feature type="transmembrane region" description="Helical" evidence="8">
    <location>
        <begin position="145"/>
        <end position="171"/>
    </location>
</feature>
<evidence type="ECO:0000256" key="5">
    <source>
        <dbReference type="ARBA" id="ARBA00022989"/>
    </source>
</evidence>
<evidence type="ECO:0000256" key="8">
    <source>
        <dbReference type="SAM" id="Phobius"/>
    </source>
</evidence>
<reference evidence="9" key="1">
    <citation type="journal article" date="2009" name="J. Insect Biotechnol. Sericology">
        <title>Molecular characterization of aquaporin and aquaglyceroporin in the alimentary canal of Grapholita molesta (the oriental fruit moth) - comparison with Bombyx mori aquaporins.</title>
        <authorList>
            <person name="Kataoka N."/>
            <person name="Miyake S."/>
            <person name="Azuma M."/>
        </authorList>
    </citation>
    <scope>NUCLEOTIDE SEQUENCE</scope>
</reference>
<dbReference type="GO" id="GO:0005886">
    <property type="term" value="C:plasma membrane"/>
    <property type="evidence" value="ECO:0007669"/>
    <property type="project" value="TreeGrafter"/>
</dbReference>
<feature type="transmembrane region" description="Helical" evidence="8">
    <location>
        <begin position="221"/>
        <end position="242"/>
    </location>
</feature>
<feature type="transmembrane region" description="Helical" evidence="8">
    <location>
        <begin position="101"/>
        <end position="125"/>
    </location>
</feature>
<evidence type="ECO:0000313" key="9">
    <source>
        <dbReference type="EMBL" id="BAH47555.1"/>
    </source>
</evidence>
<keyword evidence="3 7" id="KW-0813">Transport</keyword>
<evidence type="ECO:0000256" key="1">
    <source>
        <dbReference type="ARBA" id="ARBA00004141"/>
    </source>
</evidence>
<dbReference type="GO" id="GO:0015267">
    <property type="term" value="F:channel activity"/>
    <property type="evidence" value="ECO:0007669"/>
    <property type="project" value="InterPro"/>
</dbReference>
<evidence type="ECO:0000256" key="4">
    <source>
        <dbReference type="ARBA" id="ARBA00022692"/>
    </source>
</evidence>
<evidence type="ECO:0000256" key="6">
    <source>
        <dbReference type="ARBA" id="ARBA00023136"/>
    </source>
</evidence>
<dbReference type="Pfam" id="PF00230">
    <property type="entry name" value="MIP"/>
    <property type="match status" value="1"/>
</dbReference>
<dbReference type="PRINTS" id="PR00783">
    <property type="entry name" value="MINTRINSICP"/>
</dbReference>
<dbReference type="InterPro" id="IPR023271">
    <property type="entry name" value="Aquaporin-like"/>
</dbReference>
<dbReference type="SUPFAM" id="SSF81338">
    <property type="entry name" value="Aquaporin-like"/>
    <property type="match status" value="1"/>
</dbReference>
<keyword evidence="5 8" id="KW-1133">Transmembrane helix</keyword>
<dbReference type="InterPro" id="IPR000425">
    <property type="entry name" value="MIP"/>
</dbReference>
<sequence>MPRNDEARGVSGAIRVYWRAVLTELVATALLVLLGIASLVPKITYDEVLKGERLIGPPLAHPAMAFGFLVLCLAQAFGEVSGAHMNPAITLASTLLGRTPVFLAVAYAIAQTLGAILGYAALYALTPEQVLKEIPALGVTLPARGISPMVATAVEALITGLLTLLACALWTGKGPDPAGPIKFGLVVAGLVYVGGEMTGASLNPARSFGPALVTQTWAHHWVYWVGPLAGATLFALLHRYVLAPQAYKSAPQSTREELPLNDKTNC</sequence>
<dbReference type="Gene3D" id="1.20.1080.10">
    <property type="entry name" value="Glycerol uptake facilitator protein"/>
    <property type="match status" value="1"/>
</dbReference>
<dbReference type="InterPro" id="IPR022357">
    <property type="entry name" value="MIP_CS"/>
</dbReference>
<dbReference type="InterPro" id="IPR034294">
    <property type="entry name" value="Aquaporin_transptr"/>
</dbReference>